<sequence length="129" mass="14565">MPETASVARCVVRRNDELLVEERVDPQAGRRDYAPPGRRIPEDSDPETAVRAEFEDVLGVTLGDLSVLGTFEDTLLYEGDVDDAWLYSEEGFTLYNPETGETDRLCWLHLDDFRKYGETLRPAGLLDAL</sequence>
<comment type="caution">
    <text evidence="3">The sequence shown here is derived from an EMBL/GenBank/DDBJ whole genome shotgun (WGS) entry which is preliminary data.</text>
</comment>
<protein>
    <submittedName>
        <fullName evidence="3">NUDIX domain-containing protein</fullName>
    </submittedName>
</protein>
<dbReference type="AlphaFoldDB" id="A0A6B0SHC7"/>
<dbReference type="Gene3D" id="3.90.79.10">
    <property type="entry name" value="Nucleoside Triphosphate Pyrophosphohydrolase"/>
    <property type="match status" value="1"/>
</dbReference>
<feature type="domain" description="Nudix hydrolase" evidence="2">
    <location>
        <begin position="2"/>
        <end position="129"/>
    </location>
</feature>
<dbReference type="InterPro" id="IPR015797">
    <property type="entry name" value="NUDIX_hydrolase-like_dom_sf"/>
</dbReference>
<gene>
    <name evidence="3" type="ORF">GRX66_10880</name>
</gene>
<dbReference type="RefSeq" id="WP_159526584.1">
    <property type="nucleotide sequence ID" value="NZ_WUUU01000082.1"/>
</dbReference>
<feature type="compositionally biased region" description="Basic and acidic residues" evidence="1">
    <location>
        <begin position="24"/>
        <end position="33"/>
    </location>
</feature>
<dbReference type="Proteomes" id="UP000471521">
    <property type="component" value="Unassembled WGS sequence"/>
</dbReference>
<dbReference type="OrthoDB" id="252463at2157"/>
<evidence type="ECO:0000256" key="1">
    <source>
        <dbReference type="SAM" id="MobiDB-lite"/>
    </source>
</evidence>
<evidence type="ECO:0000313" key="3">
    <source>
        <dbReference type="EMBL" id="MXR21085.1"/>
    </source>
</evidence>
<accession>A0A6B0SHC7</accession>
<dbReference type="EMBL" id="WUUU01000082">
    <property type="protein sequence ID" value="MXR21085.1"/>
    <property type="molecule type" value="Genomic_DNA"/>
</dbReference>
<feature type="region of interest" description="Disordered" evidence="1">
    <location>
        <begin position="24"/>
        <end position="48"/>
    </location>
</feature>
<dbReference type="SUPFAM" id="SSF55811">
    <property type="entry name" value="Nudix"/>
    <property type="match status" value="1"/>
</dbReference>
<keyword evidence="4" id="KW-1185">Reference proteome</keyword>
<reference evidence="3 4" key="1">
    <citation type="submission" date="2019-12" db="EMBL/GenBank/DDBJ databases">
        <title>Isolation and characterization of three novel carbon monoxide-oxidizing members of Halobacteria from salione crusts and soils.</title>
        <authorList>
            <person name="Myers M.R."/>
            <person name="King G.M."/>
        </authorList>
    </citation>
    <scope>NUCLEOTIDE SEQUENCE [LARGE SCALE GENOMIC DNA]</scope>
    <source>
        <strain evidence="3 4">PCN9</strain>
    </source>
</reference>
<proteinExistence type="predicted"/>
<dbReference type="InterPro" id="IPR000086">
    <property type="entry name" value="NUDIX_hydrolase_dom"/>
</dbReference>
<dbReference type="PROSITE" id="PS51462">
    <property type="entry name" value="NUDIX"/>
    <property type="match status" value="1"/>
</dbReference>
<evidence type="ECO:0000313" key="4">
    <source>
        <dbReference type="Proteomes" id="UP000471521"/>
    </source>
</evidence>
<name>A0A6B0SHC7_9EURY</name>
<organism evidence="3 4">
    <name type="scientific">Halobacterium bonnevillei</name>
    <dbReference type="NCBI Taxonomy" id="2692200"/>
    <lineage>
        <taxon>Archaea</taxon>
        <taxon>Methanobacteriati</taxon>
        <taxon>Methanobacteriota</taxon>
        <taxon>Stenosarchaea group</taxon>
        <taxon>Halobacteria</taxon>
        <taxon>Halobacteriales</taxon>
        <taxon>Halobacteriaceae</taxon>
        <taxon>Halobacterium</taxon>
    </lineage>
</organism>
<evidence type="ECO:0000259" key="2">
    <source>
        <dbReference type="PROSITE" id="PS51462"/>
    </source>
</evidence>